<dbReference type="RefSeq" id="WP_341671955.1">
    <property type="nucleotide sequence ID" value="NZ_JBBYHV010000001.1"/>
</dbReference>
<evidence type="ECO:0000256" key="1">
    <source>
        <dbReference type="SAM" id="SignalP"/>
    </source>
</evidence>
<name>A0ABU9IAH5_9SPHN</name>
<evidence type="ECO:0000313" key="3">
    <source>
        <dbReference type="Proteomes" id="UP001497045"/>
    </source>
</evidence>
<evidence type="ECO:0008006" key="4">
    <source>
        <dbReference type="Google" id="ProtNLM"/>
    </source>
</evidence>
<dbReference type="Proteomes" id="UP001497045">
    <property type="component" value="Unassembled WGS sequence"/>
</dbReference>
<accession>A0ABU9IAH5</accession>
<comment type="caution">
    <text evidence="2">The sequence shown here is derived from an EMBL/GenBank/DDBJ whole genome shotgun (WGS) entry which is preliminary data.</text>
</comment>
<sequence>MLKIALVAGAAMLVATPVLAQTQTATRFVAEFSSEAANEELVAERGDALLTARIRPELAVELLEVPDADMQEDIGASRENPLAVGTLLYGSSNRPSLYCHMLTNRLVASSGTCFRDFDGDGAFEQGVKLEAPSLSTDVVLLDQDGDWYGGTFVDRERLRPPLSYRPVAAEDVPTWPARVSWSANVNRVDPEDYPVTLTFSISAREQSESTSVVGECSTRRLYASQPIHLWFYGNKITVLGFNEDGDMRYMVSPAAGPETLGFIYQFESRSAYVGIALAHNANELPCPDPAAFSER</sequence>
<proteinExistence type="predicted"/>
<keyword evidence="3" id="KW-1185">Reference proteome</keyword>
<feature type="signal peptide" evidence="1">
    <location>
        <begin position="1"/>
        <end position="20"/>
    </location>
</feature>
<feature type="chain" id="PRO_5046395361" description="Secreted protein" evidence="1">
    <location>
        <begin position="21"/>
        <end position="295"/>
    </location>
</feature>
<evidence type="ECO:0000313" key="2">
    <source>
        <dbReference type="EMBL" id="MEL1249418.1"/>
    </source>
</evidence>
<reference evidence="2 3" key="1">
    <citation type="submission" date="2024-04" db="EMBL/GenBank/DDBJ databases">
        <title>Aurantiacibacter sp. DGU6 16S ribosomal RNA gene Genome sequencing and assembly.</title>
        <authorList>
            <person name="Park S."/>
        </authorList>
    </citation>
    <scope>NUCLEOTIDE SEQUENCE [LARGE SCALE GENOMIC DNA]</scope>
    <source>
        <strain evidence="2 3">DGU6</strain>
    </source>
</reference>
<protein>
    <recommendedName>
        <fullName evidence="4">Secreted protein</fullName>
    </recommendedName>
</protein>
<dbReference type="EMBL" id="JBBYHV010000001">
    <property type="protein sequence ID" value="MEL1249418.1"/>
    <property type="molecule type" value="Genomic_DNA"/>
</dbReference>
<gene>
    <name evidence="2" type="ORF">AAEO60_01905</name>
</gene>
<keyword evidence="1" id="KW-0732">Signal</keyword>
<organism evidence="2 3">
    <name type="scientific">Aurantiacibacter gilvus</name>
    <dbReference type="NCBI Taxonomy" id="3139141"/>
    <lineage>
        <taxon>Bacteria</taxon>
        <taxon>Pseudomonadati</taxon>
        <taxon>Pseudomonadota</taxon>
        <taxon>Alphaproteobacteria</taxon>
        <taxon>Sphingomonadales</taxon>
        <taxon>Erythrobacteraceae</taxon>
        <taxon>Aurantiacibacter</taxon>
    </lineage>
</organism>